<dbReference type="PANTHER" id="PTHR42760:SF133">
    <property type="entry name" value="3-OXOACYL-[ACYL-CARRIER-PROTEIN] REDUCTASE"/>
    <property type="match status" value="1"/>
</dbReference>
<dbReference type="Proteomes" id="UP001575105">
    <property type="component" value="Unassembled WGS sequence"/>
</dbReference>
<sequence length="258" mass="27430">MTVLDSFKLDGKVALVTGGAGLFGRQIVIALAEAGAKTYVASRNLEALEAQAEALRGEGLDVTAMQLDQADEASVNALRDRLISDAGHVDVLVNNAVARPMKSWSDGGEAFAKSMAINATGLYLMTRAFGDAMAERGRGSIINIGSIQGMVGADFSLYEGLGMDAPPDYYFHKGGLVQLTRYTAARLGPKGVRVNCLSPGGFFNNQNPTFVERYNQRTFLNRMANDDDLKGAIVFLASDASAYITGTNLPIDAGYTAK</sequence>
<dbReference type="Pfam" id="PF13561">
    <property type="entry name" value="adh_short_C2"/>
    <property type="match status" value="1"/>
</dbReference>
<dbReference type="RefSeq" id="WP_425345863.1">
    <property type="nucleotide sequence ID" value="NZ_JBGUBD010000006.1"/>
</dbReference>
<dbReference type="InterPro" id="IPR002347">
    <property type="entry name" value="SDR_fam"/>
</dbReference>
<dbReference type="SUPFAM" id="SSF51735">
    <property type="entry name" value="NAD(P)-binding Rossmann-fold domains"/>
    <property type="match status" value="1"/>
</dbReference>
<comment type="similarity">
    <text evidence="1">Belongs to the short-chain dehydrogenases/reductases (SDR) family.</text>
</comment>
<dbReference type="InterPro" id="IPR036291">
    <property type="entry name" value="NAD(P)-bd_dom_sf"/>
</dbReference>
<dbReference type="PRINTS" id="PR00080">
    <property type="entry name" value="SDRFAMILY"/>
</dbReference>
<name>A0ABV4U8T8_9BACT</name>
<keyword evidence="2" id="KW-0560">Oxidoreductase</keyword>
<proteinExistence type="inferred from homology"/>
<evidence type="ECO:0000256" key="1">
    <source>
        <dbReference type="ARBA" id="ARBA00006484"/>
    </source>
</evidence>
<protein>
    <submittedName>
        <fullName evidence="3">SDR family oxidoreductase</fullName>
    </submittedName>
</protein>
<accession>A0ABV4U8T8</accession>
<evidence type="ECO:0000313" key="4">
    <source>
        <dbReference type="Proteomes" id="UP001575105"/>
    </source>
</evidence>
<dbReference type="Gene3D" id="3.40.50.720">
    <property type="entry name" value="NAD(P)-binding Rossmann-like Domain"/>
    <property type="match status" value="1"/>
</dbReference>
<evidence type="ECO:0000313" key="3">
    <source>
        <dbReference type="EMBL" id="MFA9478944.1"/>
    </source>
</evidence>
<comment type="caution">
    <text evidence="3">The sequence shown here is derived from an EMBL/GenBank/DDBJ whole genome shotgun (WGS) entry which is preliminary data.</text>
</comment>
<dbReference type="EMBL" id="JBGUBD010000006">
    <property type="protein sequence ID" value="MFA9478944.1"/>
    <property type="molecule type" value="Genomic_DNA"/>
</dbReference>
<organism evidence="3 4">
    <name type="scientific">Natronomicrosphaera hydrolytica</name>
    <dbReference type="NCBI Taxonomy" id="3242702"/>
    <lineage>
        <taxon>Bacteria</taxon>
        <taxon>Pseudomonadati</taxon>
        <taxon>Planctomycetota</taxon>
        <taxon>Phycisphaerae</taxon>
        <taxon>Phycisphaerales</taxon>
        <taxon>Phycisphaeraceae</taxon>
        <taxon>Natronomicrosphaera</taxon>
    </lineage>
</organism>
<dbReference type="PRINTS" id="PR00081">
    <property type="entry name" value="GDHRDH"/>
</dbReference>
<keyword evidence="4" id="KW-1185">Reference proteome</keyword>
<reference evidence="3 4" key="1">
    <citation type="submission" date="2024-08" db="EMBL/GenBank/DDBJ databases">
        <title>Whole-genome sequencing of halo(alkali)philic microorganisms from hypersaline lakes.</title>
        <authorList>
            <person name="Sorokin D.Y."/>
            <person name="Merkel A.Y."/>
            <person name="Messina E."/>
            <person name="Yakimov M."/>
        </authorList>
    </citation>
    <scope>NUCLEOTIDE SEQUENCE [LARGE SCALE GENOMIC DNA]</scope>
    <source>
        <strain evidence="3 4">AB-hyl4</strain>
    </source>
</reference>
<dbReference type="PANTHER" id="PTHR42760">
    <property type="entry name" value="SHORT-CHAIN DEHYDROGENASES/REDUCTASES FAMILY MEMBER"/>
    <property type="match status" value="1"/>
</dbReference>
<gene>
    <name evidence="3" type="ORF">ACERK3_11670</name>
</gene>
<evidence type="ECO:0000256" key="2">
    <source>
        <dbReference type="ARBA" id="ARBA00023002"/>
    </source>
</evidence>